<dbReference type="Pfam" id="PF03992">
    <property type="entry name" value="ABM"/>
    <property type="match status" value="1"/>
</dbReference>
<dbReference type="InterPro" id="IPR007138">
    <property type="entry name" value="ABM_dom"/>
</dbReference>
<reference evidence="2 3" key="1">
    <citation type="submission" date="2024-01" db="EMBL/GenBank/DDBJ databases">
        <title>A draft genome for a cacao thread blight-causing isolate of Paramarasmius palmivorus.</title>
        <authorList>
            <person name="Baruah I.K."/>
            <person name="Bukari Y."/>
            <person name="Amoako-Attah I."/>
            <person name="Meinhardt L.W."/>
            <person name="Bailey B.A."/>
            <person name="Cohen S.P."/>
        </authorList>
    </citation>
    <scope>NUCLEOTIDE SEQUENCE [LARGE SCALE GENOMIC DNA]</scope>
    <source>
        <strain evidence="2 3">GH-12</strain>
    </source>
</reference>
<dbReference type="SUPFAM" id="SSF54909">
    <property type="entry name" value="Dimeric alpha+beta barrel"/>
    <property type="match status" value="1"/>
</dbReference>
<keyword evidence="3" id="KW-1185">Reference proteome</keyword>
<comment type="caution">
    <text evidence="2">The sequence shown here is derived from an EMBL/GenBank/DDBJ whole genome shotgun (WGS) entry which is preliminary data.</text>
</comment>
<name>A0AAW0DSR4_9AGAR</name>
<organism evidence="2 3">
    <name type="scientific">Paramarasmius palmivorus</name>
    <dbReference type="NCBI Taxonomy" id="297713"/>
    <lineage>
        <taxon>Eukaryota</taxon>
        <taxon>Fungi</taxon>
        <taxon>Dikarya</taxon>
        <taxon>Basidiomycota</taxon>
        <taxon>Agaricomycotina</taxon>
        <taxon>Agaricomycetes</taxon>
        <taxon>Agaricomycetidae</taxon>
        <taxon>Agaricales</taxon>
        <taxon>Marasmiineae</taxon>
        <taxon>Marasmiaceae</taxon>
        <taxon>Paramarasmius</taxon>
    </lineage>
</organism>
<evidence type="ECO:0000313" key="2">
    <source>
        <dbReference type="EMBL" id="KAK7054667.1"/>
    </source>
</evidence>
<dbReference type="PROSITE" id="PS51725">
    <property type="entry name" value="ABM"/>
    <property type="match status" value="1"/>
</dbReference>
<dbReference type="PANTHER" id="PTHR40624">
    <property type="entry name" value="BIOSYNTHESIS MONOOXYGENASE, PUTATIVE (AFU_ORTHOLOGUE AFUA_1G12025)-RELATED"/>
    <property type="match status" value="1"/>
</dbReference>
<sequence length="108" mass="11771">MATLPETIKYVKGKFILIATVTAKEGKADELQKHLAAVREVANSSQEPGTLTYRTARGFGEESNKFVVVEEYENPAVLAHHASSAQYLALKESGVAAEISIALFDEFQ</sequence>
<dbReference type="PANTHER" id="PTHR40624:SF1">
    <property type="entry name" value="BIOSYNTHESIS MONOOXYGENASE, PUTATIVE (AFU_ORTHOLOGUE AFUA_1G12025)-RELATED"/>
    <property type="match status" value="1"/>
</dbReference>
<proteinExistence type="predicted"/>
<dbReference type="InterPro" id="IPR011008">
    <property type="entry name" value="Dimeric_a/b-barrel"/>
</dbReference>
<evidence type="ECO:0000313" key="3">
    <source>
        <dbReference type="Proteomes" id="UP001383192"/>
    </source>
</evidence>
<dbReference type="AlphaFoldDB" id="A0AAW0DSR4"/>
<accession>A0AAW0DSR4</accession>
<dbReference type="EMBL" id="JAYKXP010000008">
    <property type="protein sequence ID" value="KAK7054667.1"/>
    <property type="molecule type" value="Genomic_DNA"/>
</dbReference>
<evidence type="ECO:0000259" key="1">
    <source>
        <dbReference type="PROSITE" id="PS51725"/>
    </source>
</evidence>
<feature type="domain" description="ABM" evidence="1">
    <location>
        <begin position="15"/>
        <end position="107"/>
    </location>
</feature>
<dbReference type="Proteomes" id="UP001383192">
    <property type="component" value="Unassembled WGS sequence"/>
</dbReference>
<protein>
    <recommendedName>
        <fullName evidence="1">ABM domain-containing protein</fullName>
    </recommendedName>
</protein>
<dbReference type="Gene3D" id="3.30.70.100">
    <property type="match status" value="1"/>
</dbReference>
<gene>
    <name evidence="2" type="ORF">VNI00_003130</name>
</gene>